<dbReference type="EMBL" id="UINC01026621">
    <property type="protein sequence ID" value="SVB04393.1"/>
    <property type="molecule type" value="Genomic_DNA"/>
</dbReference>
<dbReference type="InterPro" id="IPR013341">
    <property type="entry name" value="Mandelate_racemase_N_dom"/>
</dbReference>
<reference evidence="6" key="1">
    <citation type="submission" date="2018-05" db="EMBL/GenBank/DDBJ databases">
        <authorList>
            <person name="Lanie J.A."/>
            <person name="Ng W.-L."/>
            <person name="Kazmierczak K.M."/>
            <person name="Andrzejewski T.M."/>
            <person name="Davidsen T.M."/>
            <person name="Wayne K.J."/>
            <person name="Tettelin H."/>
            <person name="Glass J.I."/>
            <person name="Rusch D."/>
            <person name="Podicherti R."/>
            <person name="Tsui H.-C.T."/>
            <person name="Winkler M.E."/>
        </authorList>
    </citation>
    <scope>NUCLEOTIDE SEQUENCE</scope>
</reference>
<feature type="domain" description="Mandelate racemase/muconate lactonizing enzyme C-terminal" evidence="5">
    <location>
        <begin position="142"/>
        <end position="236"/>
    </location>
</feature>
<evidence type="ECO:0000256" key="4">
    <source>
        <dbReference type="ARBA" id="ARBA00022842"/>
    </source>
</evidence>
<evidence type="ECO:0000313" key="6">
    <source>
        <dbReference type="EMBL" id="SVB04393.1"/>
    </source>
</evidence>
<dbReference type="Pfam" id="PF13378">
    <property type="entry name" value="MR_MLE_C"/>
    <property type="match status" value="1"/>
</dbReference>
<dbReference type="InterPro" id="IPR034622">
    <property type="entry name" value="4R-hPro_betaine_2-epimerase"/>
</dbReference>
<dbReference type="SMART" id="SM00922">
    <property type="entry name" value="MR_MLE"/>
    <property type="match status" value="1"/>
</dbReference>
<dbReference type="GO" id="GO:0046872">
    <property type="term" value="F:metal ion binding"/>
    <property type="evidence" value="ECO:0007669"/>
    <property type="project" value="UniProtKB-KW"/>
</dbReference>
<dbReference type="FunFam" id="3.30.390.10:FF:000009">
    <property type="entry name" value="Hydrophobic dipeptide epimerase"/>
    <property type="match status" value="1"/>
</dbReference>
<dbReference type="Gene3D" id="3.20.20.120">
    <property type="entry name" value="Enolase-like C-terminal domain"/>
    <property type="match status" value="1"/>
</dbReference>
<dbReference type="PANTHER" id="PTHR48080">
    <property type="entry name" value="D-GALACTONATE DEHYDRATASE-RELATED"/>
    <property type="match status" value="1"/>
</dbReference>
<comment type="cofactor">
    <cofactor evidence="1">
        <name>Mg(2+)</name>
        <dbReference type="ChEBI" id="CHEBI:18420"/>
    </cofactor>
</comment>
<dbReference type="Gene3D" id="3.30.390.10">
    <property type="entry name" value="Enolase-like, N-terminal domain"/>
    <property type="match status" value="1"/>
</dbReference>
<gene>
    <name evidence="6" type="ORF">METZ01_LOCUS157247</name>
</gene>
<dbReference type="Pfam" id="PF02746">
    <property type="entry name" value="MR_MLE_N"/>
    <property type="match status" value="1"/>
</dbReference>
<evidence type="ECO:0000256" key="3">
    <source>
        <dbReference type="ARBA" id="ARBA00022723"/>
    </source>
</evidence>
<dbReference type="InterPro" id="IPR029065">
    <property type="entry name" value="Enolase_C-like"/>
</dbReference>
<dbReference type="GO" id="GO:0006579">
    <property type="term" value="P:amino-acid betaine catabolic process"/>
    <property type="evidence" value="ECO:0007669"/>
    <property type="project" value="InterPro"/>
</dbReference>
<dbReference type="InterPro" id="IPR036849">
    <property type="entry name" value="Enolase-like_C_sf"/>
</dbReference>
<comment type="similarity">
    <text evidence="2">Belongs to the mandelate racemase/muconate lactonizing enzyme family.</text>
</comment>
<accession>A0A382ATQ5</accession>
<dbReference type="SFLD" id="SFLDG00180">
    <property type="entry name" value="muconate_cycloisomerase"/>
    <property type="match status" value="1"/>
</dbReference>
<dbReference type="SFLD" id="SFLDS00001">
    <property type="entry name" value="Enolase"/>
    <property type="match status" value="1"/>
</dbReference>
<dbReference type="InterPro" id="IPR029017">
    <property type="entry name" value="Enolase-like_N"/>
</dbReference>
<proteinExistence type="inferred from homology"/>
<name>A0A382ATQ5_9ZZZZ</name>
<evidence type="ECO:0000256" key="2">
    <source>
        <dbReference type="ARBA" id="ARBA00008031"/>
    </source>
</evidence>
<dbReference type="PANTHER" id="PTHR48080:SF3">
    <property type="entry name" value="ENOLASE SUPERFAMILY MEMBER DDB_G0284701"/>
    <property type="match status" value="1"/>
</dbReference>
<evidence type="ECO:0000259" key="5">
    <source>
        <dbReference type="SMART" id="SM00922"/>
    </source>
</evidence>
<sequence length="367" mass="38431">MKITEVRVYSKRLPMASGYNMSSAAVGDPDTTIVQILTNTVHIGWGEICPTGPLAQSEHAGSIRADLALLGPALIGLDPRRLGLVHDAMVSTMDGGHGAKSAVDVACWDLAGKAYGERVCDLLGGARMDPVSTYHVIPIGTPEDSATLAQDLQNAGHTKLQLKAGGRHIDEDIAAIHAVTQIIRPGVDLFVDCNRGWTVGEAIQVSQACAHLKLAVEQPCATYAECAIARPHLRHPLLLDECAIDLATIATAIGTGVADGFGMKLTRVGGISAMRAIRDLCEATNTPTSCDDSWGGDIIAAACVHVGATLNPNLSRGAWISDPYQVAHYDEEHGPRIVNGTIAVPPGPGLGITIPSGYFGLPIASYS</sequence>
<dbReference type="GO" id="GO:0016855">
    <property type="term" value="F:racemase and epimerase activity, acting on amino acids and derivatives"/>
    <property type="evidence" value="ECO:0007669"/>
    <property type="project" value="InterPro"/>
</dbReference>
<protein>
    <recommendedName>
        <fullName evidence="5">Mandelate racemase/muconate lactonizing enzyme C-terminal domain-containing protein</fullName>
    </recommendedName>
</protein>
<dbReference type="SUPFAM" id="SSF54826">
    <property type="entry name" value="Enolase N-terminal domain-like"/>
    <property type="match status" value="1"/>
</dbReference>
<organism evidence="6">
    <name type="scientific">marine metagenome</name>
    <dbReference type="NCBI Taxonomy" id="408172"/>
    <lineage>
        <taxon>unclassified sequences</taxon>
        <taxon>metagenomes</taxon>
        <taxon>ecological metagenomes</taxon>
    </lineage>
</organism>
<dbReference type="InterPro" id="IPR013342">
    <property type="entry name" value="Mandelate_racemase_C"/>
</dbReference>
<keyword evidence="4" id="KW-0460">Magnesium</keyword>
<dbReference type="InterPro" id="IPR034593">
    <property type="entry name" value="DgoD-like"/>
</dbReference>
<dbReference type="SUPFAM" id="SSF51604">
    <property type="entry name" value="Enolase C-terminal domain-like"/>
    <property type="match status" value="1"/>
</dbReference>
<evidence type="ECO:0000256" key="1">
    <source>
        <dbReference type="ARBA" id="ARBA00001946"/>
    </source>
</evidence>
<keyword evidence="3" id="KW-0479">Metal-binding</keyword>
<dbReference type="AlphaFoldDB" id="A0A382ATQ5"/>
<dbReference type="SFLD" id="SFLDF00556">
    <property type="entry name" value="4R-hydroxyproline_betaine_2-ep"/>
    <property type="match status" value="1"/>
</dbReference>